<accession>A0ABU3EU83</accession>
<protein>
    <submittedName>
        <fullName evidence="2">Flavodoxin</fullName>
    </submittedName>
</protein>
<dbReference type="EMBL" id="JARPYI010000001">
    <property type="protein sequence ID" value="MDT2598403.1"/>
    <property type="molecule type" value="Genomic_DNA"/>
</dbReference>
<dbReference type="InterPro" id="IPR029039">
    <property type="entry name" value="Flavoprotein-like_sf"/>
</dbReference>
<comment type="caution">
    <text evidence="2">The sequence shown here is derived from an EMBL/GenBank/DDBJ whole genome shotgun (WGS) entry which is preliminary data.</text>
</comment>
<organism evidence="2 3">
    <name type="scientific">Enterococcus hulanensis</name>
    <dbReference type="NCBI Taxonomy" id="2559929"/>
    <lineage>
        <taxon>Bacteria</taxon>
        <taxon>Bacillati</taxon>
        <taxon>Bacillota</taxon>
        <taxon>Bacilli</taxon>
        <taxon>Lactobacillales</taxon>
        <taxon>Enterococcaceae</taxon>
        <taxon>Enterococcus</taxon>
    </lineage>
</organism>
<proteinExistence type="predicted"/>
<gene>
    <name evidence="2" type="ORF">P7D85_01375</name>
</gene>
<sequence length="173" mass="19604">MQAGIIFFSRAGENYINGKKQVVSIGNTEILAQKISEQTQLPVYSLRPLEPYSMNYDEAVQKAEKEKQTLAKVGYEKLAADVEQMETIFLGFPNWWGTYPRIVATFLEQQDWKNKTLYPFCTHEGSAFGSSIQDLHNHCPGAEIKKGLAVRGSKVDRADTAVKNWLLSYQNNH</sequence>
<evidence type="ECO:0000313" key="3">
    <source>
        <dbReference type="Proteomes" id="UP001252875"/>
    </source>
</evidence>
<reference evidence="2 3" key="1">
    <citation type="submission" date="2023-03" db="EMBL/GenBank/DDBJ databases">
        <authorList>
            <person name="Shen W."/>
            <person name="Cai J."/>
        </authorList>
    </citation>
    <scope>NUCLEOTIDE SEQUENCE [LARGE SCALE GENOMIC DNA]</scope>
    <source>
        <strain evidence="2 3">D6-4</strain>
    </source>
</reference>
<dbReference type="Pfam" id="PF12682">
    <property type="entry name" value="Flavodoxin_4"/>
    <property type="match status" value="1"/>
</dbReference>
<dbReference type="PANTHER" id="PTHR39201:SF1">
    <property type="entry name" value="FLAVODOXIN-LIKE DOMAIN-CONTAINING PROTEIN"/>
    <property type="match status" value="1"/>
</dbReference>
<evidence type="ECO:0000313" key="2">
    <source>
        <dbReference type="EMBL" id="MDT2598403.1"/>
    </source>
</evidence>
<evidence type="ECO:0000259" key="1">
    <source>
        <dbReference type="Pfam" id="PF12682"/>
    </source>
</evidence>
<dbReference type="Proteomes" id="UP001252875">
    <property type="component" value="Unassembled WGS sequence"/>
</dbReference>
<dbReference type="PANTHER" id="PTHR39201">
    <property type="entry name" value="EXPORTED PROTEIN-RELATED"/>
    <property type="match status" value="1"/>
</dbReference>
<name>A0ABU3EU83_9ENTE</name>
<dbReference type="Gene3D" id="3.40.50.360">
    <property type="match status" value="1"/>
</dbReference>
<dbReference type="RefSeq" id="WP_311821282.1">
    <property type="nucleotide sequence ID" value="NZ_JARPYF010000001.1"/>
</dbReference>
<dbReference type="InterPro" id="IPR008254">
    <property type="entry name" value="Flavodoxin/NO_synth"/>
</dbReference>
<dbReference type="SUPFAM" id="SSF52218">
    <property type="entry name" value="Flavoproteins"/>
    <property type="match status" value="1"/>
</dbReference>
<keyword evidence="3" id="KW-1185">Reference proteome</keyword>
<feature type="domain" description="Flavodoxin-like" evidence="1">
    <location>
        <begin position="25"/>
        <end position="166"/>
    </location>
</feature>